<reference evidence="9" key="2">
    <citation type="submission" date="2025-04" db="UniProtKB">
        <authorList>
            <consortium name="RefSeq"/>
        </authorList>
    </citation>
    <scope>IDENTIFICATION</scope>
    <source>
        <strain evidence="9">Aabys</strain>
    </source>
</reference>
<dbReference type="FunFam" id="2.30.29.30:FF:000376">
    <property type="entry name" value="Exocyst complex component 8"/>
    <property type="match status" value="1"/>
</dbReference>
<dbReference type="SUPFAM" id="SSF50729">
    <property type="entry name" value="PH domain-like"/>
    <property type="match status" value="1"/>
</dbReference>
<dbReference type="InterPro" id="IPR016159">
    <property type="entry name" value="Cullin_repeat-like_dom_sf"/>
</dbReference>
<dbReference type="VEuPathDB" id="VectorBase:MDOA014927"/>
<dbReference type="GO" id="GO:0006893">
    <property type="term" value="P:Golgi to plasma membrane transport"/>
    <property type="evidence" value="ECO:0007669"/>
    <property type="project" value="TreeGrafter"/>
</dbReference>
<dbReference type="Gene3D" id="1.20.58.1210">
    <property type="entry name" value="Exo84p, N-terminal helical domain"/>
    <property type="match status" value="1"/>
</dbReference>
<dbReference type="CDD" id="cd01226">
    <property type="entry name" value="PH_RalBD_exo84"/>
    <property type="match status" value="1"/>
</dbReference>
<proteinExistence type="inferred from homology"/>
<dbReference type="PANTHER" id="PTHR21426:SF12">
    <property type="entry name" value="EXOCYST COMPLEX COMPONENT 8"/>
    <property type="match status" value="1"/>
</dbReference>
<dbReference type="AlphaFoldDB" id="A0A1I8NGL4"/>
<evidence type="ECO:0000256" key="4">
    <source>
        <dbReference type="ARBA" id="ARBA00022927"/>
    </source>
</evidence>
<dbReference type="InterPro" id="IPR033961">
    <property type="entry name" value="Exo84"/>
</dbReference>
<dbReference type="InterPro" id="IPR042561">
    <property type="entry name" value="Exo84_C_1"/>
</dbReference>
<keyword evidence="3" id="KW-0268">Exocytosis</keyword>
<dbReference type="GO" id="GO:0000145">
    <property type="term" value="C:exocyst"/>
    <property type="evidence" value="ECO:0007669"/>
    <property type="project" value="InterPro"/>
</dbReference>
<dbReference type="InterPro" id="IPR032403">
    <property type="entry name" value="Exo84_C"/>
</dbReference>
<evidence type="ECO:0000259" key="6">
    <source>
        <dbReference type="Pfam" id="PF16528"/>
    </source>
</evidence>
<feature type="domain" description="Exocyst component Exo84 C-terminal" evidence="6">
    <location>
        <begin position="285"/>
        <end position="483"/>
    </location>
</feature>
<dbReference type="InterPro" id="IPR042560">
    <property type="entry name" value="Exo84_C_2"/>
</dbReference>
<evidence type="ECO:0000313" key="7">
    <source>
        <dbReference type="EnsemblMetazoa" id="MDOA014927-PA"/>
    </source>
</evidence>
<gene>
    <name evidence="7" type="primary">101899026</name>
    <name evidence="9" type="synonym">LOC101899026</name>
</gene>
<evidence type="ECO:0000313" key="8">
    <source>
        <dbReference type="Proteomes" id="UP001652621"/>
    </source>
</evidence>
<dbReference type="PANTHER" id="PTHR21426">
    <property type="entry name" value="EXOCYST COMPLEX COMPONENT 8"/>
    <property type="match status" value="1"/>
</dbReference>
<dbReference type="RefSeq" id="XP_005188016.1">
    <property type="nucleotide sequence ID" value="XM_005187959.3"/>
</dbReference>
<organism evidence="7">
    <name type="scientific">Musca domestica</name>
    <name type="common">House fly</name>
    <dbReference type="NCBI Taxonomy" id="7370"/>
    <lineage>
        <taxon>Eukaryota</taxon>
        <taxon>Metazoa</taxon>
        <taxon>Ecdysozoa</taxon>
        <taxon>Arthropoda</taxon>
        <taxon>Hexapoda</taxon>
        <taxon>Insecta</taxon>
        <taxon>Pterygota</taxon>
        <taxon>Neoptera</taxon>
        <taxon>Endopterygota</taxon>
        <taxon>Diptera</taxon>
        <taxon>Brachycera</taxon>
        <taxon>Muscomorpha</taxon>
        <taxon>Muscoidea</taxon>
        <taxon>Muscidae</taxon>
        <taxon>Musca</taxon>
    </lineage>
</organism>
<dbReference type="KEGG" id="mde:101899026"/>
<dbReference type="FunFam" id="1.20.58.1220:FF:000003">
    <property type="entry name" value="Exocyst 84, isoform B"/>
    <property type="match status" value="1"/>
</dbReference>
<dbReference type="SUPFAM" id="SSF74788">
    <property type="entry name" value="Cullin repeat-like"/>
    <property type="match status" value="1"/>
</dbReference>
<reference evidence="7" key="1">
    <citation type="submission" date="2020-05" db="UniProtKB">
        <authorList>
            <consortium name="EnsemblMetazoa"/>
        </authorList>
    </citation>
    <scope>IDENTIFICATION</scope>
    <source>
        <strain evidence="7">Aabys</strain>
    </source>
</reference>
<accession>A0A1I8NGL4</accession>
<evidence type="ECO:0000313" key="9">
    <source>
        <dbReference type="RefSeq" id="XP_005188016.1"/>
    </source>
</evidence>
<keyword evidence="4" id="KW-0653">Protein transport</keyword>
<name>A0A1I8NGL4_MUSDO</name>
<protein>
    <submittedName>
        <fullName evidence="9">Exocyst complex component 8</fullName>
    </submittedName>
</protein>
<dbReference type="Pfam" id="PF16528">
    <property type="entry name" value="Exo84_C"/>
    <property type="match status" value="1"/>
</dbReference>
<dbReference type="EnsemblMetazoa" id="MDOA014927-RA">
    <property type="protein sequence ID" value="MDOA014927-PA"/>
    <property type="gene ID" value="MDOA014927"/>
</dbReference>
<feature type="region of interest" description="Disordered" evidence="5">
    <location>
        <begin position="239"/>
        <end position="270"/>
    </location>
</feature>
<evidence type="ECO:0000256" key="3">
    <source>
        <dbReference type="ARBA" id="ARBA00022483"/>
    </source>
</evidence>
<dbReference type="Proteomes" id="UP001652621">
    <property type="component" value="Unplaced"/>
</dbReference>
<dbReference type="GO" id="GO:0015031">
    <property type="term" value="P:protein transport"/>
    <property type="evidence" value="ECO:0007669"/>
    <property type="project" value="UniProtKB-KW"/>
</dbReference>
<evidence type="ECO:0000256" key="5">
    <source>
        <dbReference type="SAM" id="MobiDB-lite"/>
    </source>
</evidence>
<sequence>MGDLIKEFDNPNFSVERYTKQLVKECVGGPDLQKKKKEIQAYSDKTSATLKRSVYANYMQFIETAKEISNLESEMTQLSLLLHEQHNILASLTDGAAAKTGEDNDKEFHNEEEAENMHATRAVKEMVQGFNGNLEGKTFLCEGALTELDSNDYRPVQRVFFFLFNDVLIVCKVKHDKRLEFISEYDPKKIAVINIKDLNGVKNAINIITPDGSKIYQSITPAGKTEWIEQFEVAFRWDQQQKKPKKGPAPQPPKPNNSNNLTVDISPTDSQSAVVRKEENMAPDWIHSATDEIETFIAQRHFEDAESLIKRCKDFLQQSKTFVGVVEIEEKVMQLERQLADVLLQELSKCHARNLEVALRSTRRCLQILVNMGKARQASGTLLKVCSIGLRTAQKEARKNNAKISELFFCDLAQVACAFLLSFESQPACVSALVVWCNAELQYFASQLKKHYLTKGSHLESIAKCVEGVRKPCAKLTEIGLDLSYHLEGLLRADLEDLINESRLRLLETVGRTDDPWQPFNLHTKSNLKRLLLELEVLGIDMRPHTTGDTWINLTQSTLNFTRHYLQLTNHCAYLAKSEALSKSCQVLLRDLIIAQHSLKPDANLSVDPNFVAKNKQFLCEELLPIAISIFRRISGSNPDILRTIGIIRQQQAAPIPKKRSVYQTDVF</sequence>
<dbReference type="eggNOG" id="KOG2215">
    <property type="taxonomic scope" value="Eukaryota"/>
</dbReference>
<dbReference type="Gene3D" id="1.20.58.1220">
    <property type="entry name" value="Exo84p, C-terminal helical domain"/>
    <property type="match status" value="1"/>
</dbReference>
<keyword evidence="8" id="KW-1185">Reference proteome</keyword>
<feature type="compositionally biased region" description="Polar residues" evidence="5">
    <location>
        <begin position="256"/>
        <end position="270"/>
    </location>
</feature>
<dbReference type="OrthoDB" id="642193at2759"/>
<keyword evidence="2" id="KW-0813">Transport</keyword>
<dbReference type="VEuPathDB" id="VectorBase:MDOMA2_017463"/>
<dbReference type="STRING" id="7370.A0A1I8NGL4"/>
<comment type="similarity">
    <text evidence="1">Belongs to the EXO84 family.</text>
</comment>
<evidence type="ECO:0000256" key="2">
    <source>
        <dbReference type="ARBA" id="ARBA00022448"/>
    </source>
</evidence>
<evidence type="ECO:0000256" key="1">
    <source>
        <dbReference type="ARBA" id="ARBA00007210"/>
    </source>
</evidence>
<dbReference type="GO" id="GO:0006887">
    <property type="term" value="P:exocytosis"/>
    <property type="evidence" value="ECO:0007669"/>
    <property type="project" value="UniProtKB-KW"/>
</dbReference>
<dbReference type="Gene3D" id="2.30.29.30">
    <property type="entry name" value="Pleckstrin-homology domain (PH domain)/Phosphotyrosine-binding domain (PTB)"/>
    <property type="match status" value="1"/>
</dbReference>
<dbReference type="Pfam" id="PF08700">
    <property type="entry name" value="VPS51_Exo84_N"/>
    <property type="match status" value="1"/>
</dbReference>
<dbReference type="InterPro" id="IPR011993">
    <property type="entry name" value="PH-like_dom_sf"/>
</dbReference>